<accession>A0A6S6W903</accession>
<name>A0A6S6W903_9PLEO</name>
<sequence>MSGKMHWLLLFSVAYLAFITYAAPYNGTGTPPFANNTMVASEASSKYVWSCLGDSWASGVTYGLWGLTDYDNNADHCMRIKTAYSAQMSNDDSWIPQVRTQEFHFQACSGTRWRQIDAEPHLGHIQLNDVPDNVDMILLQVGGNNANFANIAYSCIFAPEGADWGPEYPDPAGRCAKEIENTATYIHGKWRNQLFQDARWIVNTIFDHPHVKKNPNFRLFFSGYFRFFYDEGGAGDWCDDVSFAVRRTDRPRLSLALRKKINELIVALNSAIEAGIRGSFHPERATFIDVDEHIDEHRFCQPGHNLRDQYFGNKVFLWNMSPNGILWNSGSGNGAADGKNDTVVVLEPTEAEVDHWLEHGTFTEDPREIPWNMTAAVQVARQGKDAFTASDPSNIQWLDMIGPYQQNLPGLVLRPFHPTTDGYTSMARTLMTRIKATLDSDALPVIAPPSFKEKPKHSLQIILFSLEGLRWWRLFQGPQGVAVSACNPTDSRFKILDEKATRDMFQNSANPAHPPRVAVGKTWYIDIEGESDCRFESSADGPGSLKCGDYMDFPFKADPQWNDGTMNCDHDIKWHRAWYVEY</sequence>
<proteinExistence type="predicted"/>
<dbReference type="Gene3D" id="3.40.50.1110">
    <property type="entry name" value="SGNH hydrolase"/>
    <property type="match status" value="1"/>
</dbReference>
<evidence type="ECO:0000313" key="2">
    <source>
        <dbReference type="Proteomes" id="UP000472372"/>
    </source>
</evidence>
<dbReference type="InterPro" id="IPR036514">
    <property type="entry name" value="SGNH_hydro_sf"/>
</dbReference>
<dbReference type="CDD" id="cd01823">
    <property type="entry name" value="SEST_like"/>
    <property type="match status" value="1"/>
</dbReference>
<dbReference type="AlphaFoldDB" id="A0A6S6W903"/>
<dbReference type="GO" id="GO:0016788">
    <property type="term" value="F:hydrolase activity, acting on ester bonds"/>
    <property type="evidence" value="ECO:0007669"/>
    <property type="project" value="InterPro"/>
</dbReference>
<dbReference type="GO" id="GO:0006629">
    <property type="term" value="P:lipid metabolic process"/>
    <property type="evidence" value="ECO:0007669"/>
    <property type="project" value="TreeGrafter"/>
</dbReference>
<reference evidence="1" key="1">
    <citation type="submission" date="2021-02" db="EMBL/GenBank/DDBJ databases">
        <authorList>
            <person name="Syme A R."/>
            <person name="Syme A R."/>
            <person name="Moolhuijzen P."/>
        </authorList>
    </citation>
    <scope>NUCLEOTIDE SEQUENCE</scope>
    <source>
        <strain evidence="1">W1-1</strain>
    </source>
</reference>
<evidence type="ECO:0008006" key="3">
    <source>
        <dbReference type="Google" id="ProtNLM"/>
    </source>
</evidence>
<dbReference type="PANTHER" id="PTHR37981">
    <property type="entry name" value="LIPASE 2"/>
    <property type="match status" value="1"/>
</dbReference>
<protein>
    <recommendedName>
        <fullName evidence="3">SGNH hydrolase-type esterase domain-containing protein</fullName>
    </recommendedName>
</protein>
<dbReference type="Proteomes" id="UP000472372">
    <property type="component" value="Chromosome 7"/>
</dbReference>
<dbReference type="SUPFAM" id="SSF52266">
    <property type="entry name" value="SGNH hydrolase"/>
    <property type="match status" value="1"/>
</dbReference>
<gene>
    <name evidence="1" type="ORF">PTTW11_08014</name>
</gene>
<dbReference type="PANTHER" id="PTHR37981:SF1">
    <property type="entry name" value="SGNH HYDROLASE-TYPE ESTERASE DOMAIN-CONTAINING PROTEIN"/>
    <property type="match status" value="1"/>
</dbReference>
<evidence type="ECO:0000313" key="1">
    <source>
        <dbReference type="EMBL" id="CAE7194768.1"/>
    </source>
</evidence>
<dbReference type="InterPro" id="IPR037460">
    <property type="entry name" value="SEST-like"/>
</dbReference>
<dbReference type="EMBL" id="HG992983">
    <property type="protein sequence ID" value="CAE7194768.1"/>
    <property type="molecule type" value="Genomic_DNA"/>
</dbReference>
<organism evidence="1 2">
    <name type="scientific">Pyrenophora teres f. teres</name>
    <dbReference type="NCBI Taxonomy" id="97479"/>
    <lineage>
        <taxon>Eukaryota</taxon>
        <taxon>Fungi</taxon>
        <taxon>Dikarya</taxon>
        <taxon>Ascomycota</taxon>
        <taxon>Pezizomycotina</taxon>
        <taxon>Dothideomycetes</taxon>
        <taxon>Pleosporomycetidae</taxon>
        <taxon>Pleosporales</taxon>
        <taxon>Pleosporineae</taxon>
        <taxon>Pleosporaceae</taxon>
        <taxon>Pyrenophora</taxon>
    </lineage>
</organism>